<dbReference type="EMBL" id="MU839842">
    <property type="protein sequence ID" value="KAK1751451.1"/>
    <property type="molecule type" value="Genomic_DNA"/>
</dbReference>
<dbReference type="Pfam" id="PF10342">
    <property type="entry name" value="Kre9_KNH"/>
    <property type="match status" value="1"/>
</dbReference>
<dbReference type="Proteomes" id="UP001239445">
    <property type="component" value="Unassembled WGS sequence"/>
</dbReference>
<evidence type="ECO:0000313" key="6">
    <source>
        <dbReference type="Proteomes" id="UP001239445"/>
    </source>
</evidence>
<dbReference type="PANTHER" id="PTHR35185">
    <property type="entry name" value="SERINE/THREONINE-RICH PROTEIN ADG2-RELATED"/>
    <property type="match status" value="1"/>
</dbReference>
<feature type="signal peptide" evidence="3">
    <location>
        <begin position="1"/>
        <end position="21"/>
    </location>
</feature>
<sequence length="238" mass="23013">MRSTLPSIWLTATTFSLLTAAIQITSPTKNAELPSSESVTITWTTVSSDPSRAKLVLVNMASGSGTGPLSVPLADDVDLSAQKITVTLPEDAKTAEGYQFNFVSVEKGNAGGILAQSEMFEVVPSSGDNKSETTGTKTATATGTGSVTATATGTATGTGTATAATGASTTLRAVTVSGSSAAATGEVSASGTASGTTTTAAGSASASASSEATAGANKAVLQAGGLLALVAGVVAVVA</sequence>
<name>A0AAJ0F1P3_9PEZI</name>
<keyword evidence="1 3" id="KW-0732">Signal</keyword>
<protein>
    <submittedName>
        <fullName evidence="5">Ser-Thr-rich glycosyl-phosphatidyl-inositol-anchored membrane family-domain-containing protein</fullName>
    </submittedName>
</protein>
<feature type="domain" description="Yeast cell wall synthesis Kre9/Knh1-like N-terminal" evidence="4">
    <location>
        <begin position="26"/>
        <end position="122"/>
    </location>
</feature>
<keyword evidence="6" id="KW-1185">Reference proteome</keyword>
<organism evidence="5 6">
    <name type="scientific">Echria macrotheca</name>
    <dbReference type="NCBI Taxonomy" id="438768"/>
    <lineage>
        <taxon>Eukaryota</taxon>
        <taxon>Fungi</taxon>
        <taxon>Dikarya</taxon>
        <taxon>Ascomycota</taxon>
        <taxon>Pezizomycotina</taxon>
        <taxon>Sordariomycetes</taxon>
        <taxon>Sordariomycetidae</taxon>
        <taxon>Sordariales</taxon>
        <taxon>Schizotheciaceae</taxon>
        <taxon>Echria</taxon>
    </lineage>
</organism>
<evidence type="ECO:0000259" key="4">
    <source>
        <dbReference type="Pfam" id="PF10342"/>
    </source>
</evidence>
<dbReference type="PANTHER" id="PTHR35185:SF1">
    <property type="entry name" value="UPF0619 GPI-ANCHORED MEMBRANE PROTEIN C1322.10"/>
    <property type="match status" value="1"/>
</dbReference>
<comment type="caution">
    <text evidence="5">The sequence shown here is derived from an EMBL/GenBank/DDBJ whole genome shotgun (WGS) entry which is preliminary data.</text>
</comment>
<evidence type="ECO:0000313" key="5">
    <source>
        <dbReference type="EMBL" id="KAK1751451.1"/>
    </source>
</evidence>
<evidence type="ECO:0000256" key="1">
    <source>
        <dbReference type="ARBA" id="ARBA00022729"/>
    </source>
</evidence>
<proteinExistence type="predicted"/>
<feature type="compositionally biased region" description="Low complexity" evidence="2">
    <location>
        <begin position="133"/>
        <end position="162"/>
    </location>
</feature>
<reference evidence="5" key="1">
    <citation type="submission" date="2023-06" db="EMBL/GenBank/DDBJ databases">
        <title>Genome-scale phylogeny and comparative genomics of the fungal order Sordariales.</title>
        <authorList>
            <consortium name="Lawrence Berkeley National Laboratory"/>
            <person name="Hensen N."/>
            <person name="Bonometti L."/>
            <person name="Westerberg I."/>
            <person name="Brannstrom I.O."/>
            <person name="Guillou S."/>
            <person name="Cros-Aarteil S."/>
            <person name="Calhoun S."/>
            <person name="Haridas S."/>
            <person name="Kuo A."/>
            <person name="Mondo S."/>
            <person name="Pangilinan J."/>
            <person name="Riley R."/>
            <person name="Labutti K."/>
            <person name="Andreopoulos B."/>
            <person name="Lipzen A."/>
            <person name="Chen C."/>
            <person name="Yanf M."/>
            <person name="Daum C."/>
            <person name="Ng V."/>
            <person name="Clum A."/>
            <person name="Steindorff A."/>
            <person name="Ohm R."/>
            <person name="Martin F."/>
            <person name="Silar P."/>
            <person name="Natvig D."/>
            <person name="Lalanne C."/>
            <person name="Gautier V."/>
            <person name="Ament-Velasquez S.L."/>
            <person name="Kruys A."/>
            <person name="Hutchinson M.I."/>
            <person name="Powell A.J."/>
            <person name="Barry K."/>
            <person name="Miller A.N."/>
            <person name="Grigoriev I.V."/>
            <person name="Debuchy R."/>
            <person name="Gladieux P."/>
            <person name="Thoren M.H."/>
            <person name="Johannesson H."/>
        </authorList>
    </citation>
    <scope>NUCLEOTIDE SEQUENCE</scope>
    <source>
        <strain evidence="5">PSN4</strain>
    </source>
</reference>
<dbReference type="InterPro" id="IPR018466">
    <property type="entry name" value="Kre9/Knh1-like_N"/>
</dbReference>
<dbReference type="InterPro" id="IPR052479">
    <property type="entry name" value="GPI-anchor_Adhesion_Reg"/>
</dbReference>
<feature type="chain" id="PRO_5042597350" evidence="3">
    <location>
        <begin position="22"/>
        <end position="238"/>
    </location>
</feature>
<gene>
    <name evidence="5" type="ORF">QBC47DRAFT_434571</name>
</gene>
<evidence type="ECO:0000256" key="3">
    <source>
        <dbReference type="SAM" id="SignalP"/>
    </source>
</evidence>
<accession>A0AAJ0F1P3</accession>
<feature type="region of interest" description="Disordered" evidence="2">
    <location>
        <begin position="124"/>
        <end position="162"/>
    </location>
</feature>
<dbReference type="AlphaFoldDB" id="A0AAJ0F1P3"/>
<evidence type="ECO:0000256" key="2">
    <source>
        <dbReference type="SAM" id="MobiDB-lite"/>
    </source>
</evidence>